<gene>
    <name evidence="2" type="ORF">LtaPh_2112421</name>
    <name evidence="3" type="ORF">LtaPh_2112481</name>
</gene>
<evidence type="ECO:0000313" key="2">
    <source>
        <dbReference type="EMBL" id="GET88363.1"/>
    </source>
</evidence>
<dbReference type="VEuPathDB" id="TriTrypDB:LtaPh_2112481"/>
<dbReference type="GO" id="GO:0005840">
    <property type="term" value="C:ribosome"/>
    <property type="evidence" value="ECO:0007669"/>
    <property type="project" value="UniProtKB-KW"/>
</dbReference>
<proteinExistence type="predicted"/>
<keyword evidence="3" id="KW-0689">Ribosomal protein</keyword>
<evidence type="ECO:0000313" key="3">
    <source>
        <dbReference type="EMBL" id="GET88366.1"/>
    </source>
</evidence>
<name>A0A640KF78_LEITA</name>
<feature type="signal peptide" evidence="1">
    <location>
        <begin position="1"/>
        <end position="45"/>
    </location>
</feature>
<accession>A0A640KF78</accession>
<reference evidence="3 4" key="1">
    <citation type="submission" date="2019-11" db="EMBL/GenBank/DDBJ databases">
        <title>Leishmania tarentolae CDS.</title>
        <authorList>
            <person name="Goto Y."/>
            <person name="Yamagishi J."/>
        </authorList>
    </citation>
    <scope>NUCLEOTIDE SEQUENCE [LARGE SCALE GENOMIC DNA]</scope>
    <source>
        <strain evidence="3 4">Parrot Tar II</strain>
    </source>
</reference>
<dbReference type="Proteomes" id="UP000419144">
    <property type="component" value="Unassembled WGS sequence"/>
</dbReference>
<organism evidence="3 4">
    <name type="scientific">Leishmania tarentolae</name>
    <name type="common">Sauroleishmania tarentolae</name>
    <dbReference type="NCBI Taxonomy" id="5689"/>
    <lineage>
        <taxon>Eukaryota</taxon>
        <taxon>Discoba</taxon>
        <taxon>Euglenozoa</taxon>
        <taxon>Kinetoplastea</taxon>
        <taxon>Metakinetoplastina</taxon>
        <taxon>Trypanosomatida</taxon>
        <taxon>Trypanosomatidae</taxon>
        <taxon>Leishmaniinae</taxon>
        <taxon>Leishmania</taxon>
        <taxon>lizard Leishmania</taxon>
    </lineage>
</organism>
<evidence type="ECO:0000313" key="4">
    <source>
        <dbReference type="Proteomes" id="UP000419144"/>
    </source>
</evidence>
<comment type="caution">
    <text evidence="3">The sequence shown here is derived from an EMBL/GenBank/DDBJ whole genome shotgun (WGS) entry which is preliminary data.</text>
</comment>
<dbReference type="VEuPathDB" id="TriTrypDB:LtaPh_2112421"/>
<dbReference type="EMBL" id="BLBS01000026">
    <property type="protein sequence ID" value="GET88363.1"/>
    <property type="molecule type" value="Genomic_DNA"/>
</dbReference>
<sequence length="166" mass="18769">MHARAPGRSSSFSCICPRKERERACIPSFLCTRLLLLLAVQRVQADVRHLHDLEADAGNITDGVTRTAETRYQHLVVFLDKVKAAIVRHERDDLLVVLDQLHTHTLTNGGVRLLGTDTDLLQHNTLGVRDPPKGFAFLAEKVCARFQPLSAQRLRRRRRTSLRAAF</sequence>
<keyword evidence="1" id="KW-0732">Signal</keyword>
<feature type="chain" id="PRO_5044624421" evidence="1">
    <location>
        <begin position="46"/>
        <end position="166"/>
    </location>
</feature>
<dbReference type="AlphaFoldDB" id="A0A640KF78"/>
<keyword evidence="3" id="KW-0687">Ribonucleoprotein</keyword>
<evidence type="ECO:0000256" key="1">
    <source>
        <dbReference type="SAM" id="SignalP"/>
    </source>
</evidence>
<dbReference type="OrthoDB" id="9591445at2759"/>
<keyword evidence="4" id="KW-1185">Reference proteome</keyword>
<dbReference type="EMBL" id="BLBS01000026">
    <property type="protein sequence ID" value="GET88366.1"/>
    <property type="molecule type" value="Genomic_DNA"/>
</dbReference>
<protein>
    <submittedName>
        <fullName evidence="3">40S ribosomal protein S23, putative</fullName>
    </submittedName>
</protein>